<evidence type="ECO:0000313" key="3">
    <source>
        <dbReference type="EMBL" id="OCC15837.1"/>
    </source>
</evidence>
<evidence type="ECO:0000256" key="1">
    <source>
        <dbReference type="ARBA" id="ARBA00008984"/>
    </source>
</evidence>
<dbReference type="GO" id="GO:0016740">
    <property type="term" value="F:transferase activity"/>
    <property type="evidence" value="ECO:0007669"/>
    <property type="project" value="UniProtKB-KW"/>
</dbReference>
<keyword evidence="3" id="KW-0808">Transferase</keyword>
<dbReference type="PANTHER" id="PTHR33279">
    <property type="entry name" value="SULFUR CARRIER PROTEIN YEDF-RELATED"/>
    <property type="match status" value="1"/>
</dbReference>
<dbReference type="Pfam" id="PF01206">
    <property type="entry name" value="TusA"/>
    <property type="match status" value="1"/>
</dbReference>
<name>A0A1B9F7C5_9BACT</name>
<dbReference type="RefSeq" id="WP_067616521.1">
    <property type="nucleotide sequence ID" value="NZ_MAGO01000003.1"/>
</dbReference>
<organism evidence="3 4">
    <name type="scientific">Dissulfuribacter thermophilus</name>
    <dbReference type="NCBI Taxonomy" id="1156395"/>
    <lineage>
        <taxon>Bacteria</taxon>
        <taxon>Pseudomonadati</taxon>
        <taxon>Thermodesulfobacteriota</taxon>
        <taxon>Dissulfuribacteria</taxon>
        <taxon>Dissulfuribacterales</taxon>
        <taxon>Dissulfuribacteraceae</taxon>
        <taxon>Dissulfuribacter</taxon>
    </lineage>
</organism>
<dbReference type="EMBL" id="MAGO01000003">
    <property type="protein sequence ID" value="OCC15837.1"/>
    <property type="molecule type" value="Genomic_DNA"/>
</dbReference>
<dbReference type="InterPro" id="IPR036868">
    <property type="entry name" value="TusA-like_sf"/>
</dbReference>
<accession>A0A1B9F7C5</accession>
<dbReference type="Gene3D" id="3.30.110.40">
    <property type="entry name" value="TusA-like domain"/>
    <property type="match status" value="1"/>
</dbReference>
<comment type="caution">
    <text evidence="3">The sequence shown here is derived from an EMBL/GenBank/DDBJ whole genome shotgun (WGS) entry which is preliminary data.</text>
</comment>
<evidence type="ECO:0000313" key="4">
    <source>
        <dbReference type="Proteomes" id="UP000093080"/>
    </source>
</evidence>
<gene>
    <name evidence="3" type="ORF">DBT_0762</name>
</gene>
<dbReference type="CDD" id="cd00291">
    <property type="entry name" value="SirA_YedF_YeeD"/>
    <property type="match status" value="1"/>
</dbReference>
<dbReference type="Proteomes" id="UP000093080">
    <property type="component" value="Unassembled WGS sequence"/>
</dbReference>
<dbReference type="STRING" id="1156395.DBT_0762"/>
<sequence>MKFVQGIKADDTLDLVCRMCPLHLIEPGEKLKSLKTGQVLEILTDYDGALEDIPQWCQKSGQEFIGIEEDDDCYKLYIRKVKEVE</sequence>
<comment type="similarity">
    <text evidence="1">Belongs to the sulfur carrier protein TusA family.</text>
</comment>
<evidence type="ECO:0000259" key="2">
    <source>
        <dbReference type="Pfam" id="PF01206"/>
    </source>
</evidence>
<dbReference type="AlphaFoldDB" id="A0A1B9F7C5"/>
<feature type="domain" description="UPF0033" evidence="2">
    <location>
        <begin position="12"/>
        <end position="80"/>
    </location>
</feature>
<protein>
    <submittedName>
        <fullName evidence="3">Sulfurtransferase TusA</fullName>
    </submittedName>
</protein>
<reference evidence="3 4" key="1">
    <citation type="submission" date="2016-06" db="EMBL/GenBank/DDBJ databases">
        <title>Respiratory ammonification of nitrate coupled to the oxidation of elemental sulfur in deep-sea autotrophic thermophilic bacteria.</title>
        <authorList>
            <person name="Slobodkina G.B."/>
            <person name="Mardanov A.V."/>
            <person name="Ravin N.V."/>
            <person name="Frolova A.A."/>
            <person name="Viryasiv M.B."/>
            <person name="Chernyh N.A."/>
            <person name="Bonch-Osmolovskaya E.A."/>
            <person name="Slobodkin A.I."/>
        </authorList>
    </citation>
    <scope>NUCLEOTIDE SEQUENCE [LARGE SCALE GENOMIC DNA]</scope>
    <source>
        <strain evidence="3 4">S69</strain>
    </source>
</reference>
<proteinExistence type="inferred from homology"/>
<dbReference type="OrthoDB" id="5325383at2"/>
<dbReference type="InterPro" id="IPR001455">
    <property type="entry name" value="TusA-like"/>
</dbReference>
<dbReference type="SUPFAM" id="SSF64307">
    <property type="entry name" value="SirA-like"/>
    <property type="match status" value="1"/>
</dbReference>
<dbReference type="PANTHER" id="PTHR33279:SF6">
    <property type="entry name" value="SULFUR CARRIER PROTEIN YEDF-RELATED"/>
    <property type="match status" value="1"/>
</dbReference>
<keyword evidence="4" id="KW-1185">Reference proteome</keyword>